<feature type="chain" id="PRO_5031418866" evidence="2">
    <location>
        <begin position="21"/>
        <end position="581"/>
    </location>
</feature>
<evidence type="ECO:0000256" key="1">
    <source>
        <dbReference type="SAM" id="Phobius"/>
    </source>
</evidence>
<keyword evidence="1" id="KW-0812">Transmembrane</keyword>
<comment type="caution">
    <text evidence="3">The sequence shown here is derived from an EMBL/GenBank/DDBJ whole genome shotgun (WGS) entry which is preliminary data.</text>
</comment>
<dbReference type="EMBL" id="JABDJR010000646">
    <property type="protein sequence ID" value="NNF08289.1"/>
    <property type="molecule type" value="Genomic_DNA"/>
</dbReference>
<dbReference type="InterPro" id="IPR025738">
    <property type="entry name" value="BatD"/>
</dbReference>
<dbReference type="Proteomes" id="UP000547674">
    <property type="component" value="Unassembled WGS sequence"/>
</dbReference>
<name>A0A7Y2EEC9_UNCEI</name>
<gene>
    <name evidence="3" type="ORF">HKN21_16120</name>
</gene>
<dbReference type="InterPro" id="IPR025489">
    <property type="entry name" value="DUF4381"/>
</dbReference>
<accession>A0A7Y2EEC9</accession>
<dbReference type="PANTHER" id="PTHR40940:SF2">
    <property type="entry name" value="BATD"/>
    <property type="match status" value="1"/>
</dbReference>
<keyword evidence="1" id="KW-1133">Transmembrane helix</keyword>
<reference evidence="3 4" key="1">
    <citation type="submission" date="2020-03" db="EMBL/GenBank/DDBJ databases">
        <title>Metabolic flexibility allows generalist bacteria to become dominant in a frequently disturbed ecosystem.</title>
        <authorList>
            <person name="Chen Y.-J."/>
            <person name="Leung P.M."/>
            <person name="Bay S.K."/>
            <person name="Hugenholtz P."/>
            <person name="Kessler A.J."/>
            <person name="Shelley G."/>
            <person name="Waite D.W."/>
            <person name="Cook P.L."/>
            <person name="Greening C."/>
        </authorList>
    </citation>
    <scope>NUCLEOTIDE SEQUENCE [LARGE SCALE GENOMIC DNA]</scope>
    <source>
        <strain evidence="3">SS_bin_28</strain>
    </source>
</reference>
<evidence type="ECO:0000313" key="4">
    <source>
        <dbReference type="Proteomes" id="UP000547674"/>
    </source>
</evidence>
<keyword evidence="2" id="KW-0732">Signal</keyword>
<evidence type="ECO:0000256" key="2">
    <source>
        <dbReference type="SAM" id="SignalP"/>
    </source>
</evidence>
<protein>
    <submittedName>
        <fullName evidence="3">Protein BatD</fullName>
    </submittedName>
</protein>
<dbReference type="PANTHER" id="PTHR40940">
    <property type="entry name" value="PROTEIN BATD-RELATED"/>
    <property type="match status" value="1"/>
</dbReference>
<proteinExistence type="predicted"/>
<dbReference type="AlphaFoldDB" id="A0A7Y2EEC9"/>
<sequence>MRSVFFFLLLLCGSPGASWAVDVAASVDPPVGRAGEEMQLSVVVTGASRNVQQPDLSELERHFRVYGSSTSRSVSIVNGRTTSSFTIRYTIVPIKEGSFTIPRLKVIHDGTEYYTDAIPVRVDAAGTPPPVAQGDETQSVVGGDRDLFVRATVDKSDPYLFEQVTYRFFFYHRVPLIDNPNLTAPSTQGFWKEDIPARSSYEETVDGIRYNVSEVVYALFPTTPGELTIGEANLVATQSVRRKRDRFSVFGDVYSGKKRVLSTEPIKINVKRLPENAPPGFKGAVGDYVISARVDKATVNQGDPLTLRLTVSGNGNIETVGDVELPNLTDFRTYSQSKESSSTPRGNSISGRLSQEIVLVPLSAGPKTIPPIPLVTFSPRTGTYKTLQTRPIALNVIPGTGEVVAGLEAESRGGIEVVGNDIRFIETEVPSFASISQGTRSALWWFSLLPVSGLAYGGLWVAERRRRRLGSDVALRRRSKAAKAARKALNAAREESELEARASQVALALRGYLADRWNVQAAGLTGDDIAARLSQSSIDGTDLVSLLERCDAAQFAPGAVGSADDLHQQALTWVDTLEDQL</sequence>
<dbReference type="Pfam" id="PF14316">
    <property type="entry name" value="DUF4381"/>
    <property type="match status" value="1"/>
</dbReference>
<keyword evidence="1" id="KW-0472">Membrane</keyword>
<feature type="transmembrane region" description="Helical" evidence="1">
    <location>
        <begin position="442"/>
        <end position="462"/>
    </location>
</feature>
<dbReference type="Pfam" id="PF13584">
    <property type="entry name" value="BatD"/>
    <property type="match status" value="2"/>
</dbReference>
<feature type="signal peptide" evidence="2">
    <location>
        <begin position="1"/>
        <end position="20"/>
    </location>
</feature>
<organism evidence="3 4">
    <name type="scientific">Eiseniibacteriota bacterium</name>
    <dbReference type="NCBI Taxonomy" id="2212470"/>
    <lineage>
        <taxon>Bacteria</taxon>
        <taxon>Candidatus Eiseniibacteriota</taxon>
    </lineage>
</organism>
<evidence type="ECO:0000313" key="3">
    <source>
        <dbReference type="EMBL" id="NNF08289.1"/>
    </source>
</evidence>